<dbReference type="EMBL" id="JACRTD010000015">
    <property type="protein sequence ID" value="MBC8586555.1"/>
    <property type="molecule type" value="Genomic_DNA"/>
</dbReference>
<dbReference type="AlphaFoldDB" id="A0A926EUM5"/>
<gene>
    <name evidence="1" type="ORF">H8705_13300</name>
</gene>
<keyword evidence="2" id="KW-1185">Reference proteome</keyword>
<sequence>MAKGYLTGQTGGKKLDIFNFPLSIQMTEPTPEAVGHLWIALDDERASQITNIVVDDTIRLNYTDGTLIIQPQSMNNSFLSASLKKKTNLEYFPMDVVQKAETEGSSLPWQSSLTDNFSTQHFYPKISLLLNGGIDYLDAYAWNGTEWVVVSNSLKFLYGASNWNYSTYTLISDELSCNFTYPTDKNISTIYMKMSSDLKYMFVFYSEYGGGPYLKLYKLSGSVVELQSWFSVNATVKGHSEQDGYNLICAINDDFTKIVYVSDKTTSNFTTEIISLDLENETYTQNTVTTTLSNIDCWFFSPNADAMVVTTYNLDSKAKSARYYNITSTTVDYVGNPTISSNGNNTYWNFSNDKNKFFGGTEDGSNAGTRTFYVYNPDLNTFNSIFSTSTSTDPIKYISPGGTFCYGYDKTGNKLNVRFYVDGVLGDMLTMQTHTVSNTNMKISTAVSNNDRYLATCCNYNTNGGYLRVFDLTNRDLNTYWEIPFYFVINKAYTNGYSLAISDDGEYVIVSGKQISSDEYSTYLFKRKSPTEYELILKDQTLYNSVNQYVKFSF</sequence>
<comment type="caution">
    <text evidence="1">The sequence shown here is derived from an EMBL/GenBank/DDBJ whole genome shotgun (WGS) entry which is preliminary data.</text>
</comment>
<evidence type="ECO:0000313" key="1">
    <source>
        <dbReference type="EMBL" id="MBC8586555.1"/>
    </source>
</evidence>
<protein>
    <submittedName>
        <fullName evidence="1">Uncharacterized protein</fullName>
    </submittedName>
</protein>
<dbReference type="Proteomes" id="UP000623678">
    <property type="component" value="Unassembled WGS sequence"/>
</dbReference>
<name>A0A926EUM5_9FIRM</name>
<dbReference type="SUPFAM" id="SSF82171">
    <property type="entry name" value="DPP6 N-terminal domain-like"/>
    <property type="match status" value="1"/>
</dbReference>
<dbReference type="RefSeq" id="WP_262396275.1">
    <property type="nucleotide sequence ID" value="NZ_JACRTD010000015.1"/>
</dbReference>
<accession>A0A926EUM5</accession>
<reference evidence="1" key="1">
    <citation type="submission" date="2020-08" db="EMBL/GenBank/DDBJ databases">
        <title>Genome public.</title>
        <authorList>
            <person name="Liu C."/>
            <person name="Sun Q."/>
        </authorList>
    </citation>
    <scope>NUCLEOTIDE SEQUENCE</scope>
    <source>
        <strain evidence="1">NSJ-64</strain>
    </source>
</reference>
<organism evidence="1 2">
    <name type="scientific">Youxingia wuxianensis</name>
    <dbReference type="NCBI Taxonomy" id="2763678"/>
    <lineage>
        <taxon>Bacteria</taxon>
        <taxon>Bacillati</taxon>
        <taxon>Bacillota</taxon>
        <taxon>Clostridia</taxon>
        <taxon>Eubacteriales</taxon>
        <taxon>Oscillospiraceae</taxon>
        <taxon>Youxingia</taxon>
    </lineage>
</organism>
<proteinExistence type="predicted"/>
<evidence type="ECO:0000313" key="2">
    <source>
        <dbReference type="Proteomes" id="UP000623678"/>
    </source>
</evidence>